<dbReference type="InterPro" id="IPR001647">
    <property type="entry name" value="HTH_TetR"/>
</dbReference>
<dbReference type="PRINTS" id="PR00455">
    <property type="entry name" value="HTHTETR"/>
</dbReference>
<accession>A0A1G6N1T0</accession>
<keyword evidence="2 4" id="KW-0238">DNA-binding</keyword>
<dbReference type="PANTHER" id="PTHR30055">
    <property type="entry name" value="HTH-TYPE TRANSCRIPTIONAL REGULATOR RUTR"/>
    <property type="match status" value="1"/>
</dbReference>
<dbReference type="OrthoDB" id="3173376at2"/>
<dbReference type="InterPro" id="IPR050109">
    <property type="entry name" value="HTH-type_TetR-like_transc_reg"/>
</dbReference>
<proteinExistence type="predicted"/>
<sequence>MLTVSTSTAKPYHHGDLRRVLIIAARDLLGETGVAKLTLRGVAARADVSPAAPYRHFADREALLAAVAEQGFADLAAAITPPGDIDPLAALRAIGTSYLEFAVAEPHLYRLMFGAAVPTGPTPTAEARLKAIFAAALERANLAGVITVRNPGDVMLTMRCLMHGLASMVVDDQVTPSDAADAARRVMDVVDVGLLPR</sequence>
<dbReference type="Pfam" id="PF00440">
    <property type="entry name" value="TetR_N"/>
    <property type="match status" value="1"/>
</dbReference>
<dbReference type="InterPro" id="IPR025996">
    <property type="entry name" value="MT1864/Rv1816-like_C"/>
</dbReference>
<dbReference type="GO" id="GO:0003700">
    <property type="term" value="F:DNA-binding transcription factor activity"/>
    <property type="evidence" value="ECO:0007669"/>
    <property type="project" value="TreeGrafter"/>
</dbReference>
<dbReference type="Gene3D" id="1.10.357.10">
    <property type="entry name" value="Tetracycline Repressor, domain 2"/>
    <property type="match status" value="1"/>
</dbReference>
<dbReference type="PROSITE" id="PS50977">
    <property type="entry name" value="HTH_TETR_2"/>
    <property type="match status" value="1"/>
</dbReference>
<dbReference type="EMBL" id="FMZZ01000003">
    <property type="protein sequence ID" value="SDC61196.1"/>
    <property type="molecule type" value="Genomic_DNA"/>
</dbReference>
<gene>
    <name evidence="6" type="ORF">SAMN05216174_103123</name>
</gene>
<dbReference type="GO" id="GO:0000976">
    <property type="term" value="F:transcription cis-regulatory region binding"/>
    <property type="evidence" value="ECO:0007669"/>
    <property type="project" value="TreeGrafter"/>
</dbReference>
<dbReference type="InterPro" id="IPR009057">
    <property type="entry name" value="Homeodomain-like_sf"/>
</dbReference>
<evidence type="ECO:0000313" key="6">
    <source>
        <dbReference type="EMBL" id="SDC61196.1"/>
    </source>
</evidence>
<evidence type="ECO:0000256" key="1">
    <source>
        <dbReference type="ARBA" id="ARBA00023015"/>
    </source>
</evidence>
<dbReference type="InterPro" id="IPR036271">
    <property type="entry name" value="Tet_transcr_reg_TetR-rel_C_sf"/>
</dbReference>
<dbReference type="Pfam" id="PF13305">
    <property type="entry name" value="TetR_C_33"/>
    <property type="match status" value="1"/>
</dbReference>
<keyword evidence="3" id="KW-0804">Transcription</keyword>
<evidence type="ECO:0000256" key="3">
    <source>
        <dbReference type="ARBA" id="ARBA00023163"/>
    </source>
</evidence>
<dbReference type="Proteomes" id="UP000199501">
    <property type="component" value="Unassembled WGS sequence"/>
</dbReference>
<feature type="DNA-binding region" description="H-T-H motif" evidence="4">
    <location>
        <begin position="38"/>
        <end position="57"/>
    </location>
</feature>
<evidence type="ECO:0000256" key="4">
    <source>
        <dbReference type="PROSITE-ProRule" id="PRU00335"/>
    </source>
</evidence>
<evidence type="ECO:0000259" key="5">
    <source>
        <dbReference type="PROSITE" id="PS50977"/>
    </source>
</evidence>
<reference evidence="7" key="1">
    <citation type="submission" date="2016-10" db="EMBL/GenBank/DDBJ databases">
        <authorList>
            <person name="Varghese N."/>
            <person name="Submissions S."/>
        </authorList>
    </citation>
    <scope>NUCLEOTIDE SEQUENCE [LARGE SCALE GENOMIC DNA]</scope>
    <source>
        <strain evidence="7">IBRC-M 10403</strain>
    </source>
</reference>
<dbReference type="SUPFAM" id="SSF48498">
    <property type="entry name" value="Tetracyclin repressor-like, C-terminal domain"/>
    <property type="match status" value="1"/>
</dbReference>
<dbReference type="AlphaFoldDB" id="A0A1G6N1T0"/>
<dbReference type="PANTHER" id="PTHR30055:SF220">
    <property type="entry name" value="TETR-FAMILY REGULATORY PROTEIN"/>
    <property type="match status" value="1"/>
</dbReference>
<evidence type="ECO:0000256" key="2">
    <source>
        <dbReference type="ARBA" id="ARBA00023125"/>
    </source>
</evidence>
<feature type="domain" description="HTH tetR-type" evidence="5">
    <location>
        <begin position="15"/>
        <end position="75"/>
    </location>
</feature>
<organism evidence="6 7">
    <name type="scientific">Actinokineospora iranica</name>
    <dbReference type="NCBI Taxonomy" id="1271860"/>
    <lineage>
        <taxon>Bacteria</taxon>
        <taxon>Bacillati</taxon>
        <taxon>Actinomycetota</taxon>
        <taxon>Actinomycetes</taxon>
        <taxon>Pseudonocardiales</taxon>
        <taxon>Pseudonocardiaceae</taxon>
        <taxon>Actinokineospora</taxon>
    </lineage>
</organism>
<keyword evidence="7" id="KW-1185">Reference proteome</keyword>
<dbReference type="STRING" id="1271860.SAMN05216174_103123"/>
<dbReference type="SUPFAM" id="SSF46689">
    <property type="entry name" value="Homeodomain-like"/>
    <property type="match status" value="1"/>
</dbReference>
<keyword evidence="1" id="KW-0805">Transcription regulation</keyword>
<evidence type="ECO:0000313" key="7">
    <source>
        <dbReference type="Proteomes" id="UP000199501"/>
    </source>
</evidence>
<name>A0A1G6N1T0_9PSEU</name>
<protein>
    <submittedName>
        <fullName evidence="6">DNA-binding transcriptional regulator, AcrR family</fullName>
    </submittedName>
</protein>